<proteinExistence type="predicted"/>
<evidence type="ECO:0000313" key="2">
    <source>
        <dbReference type="Proteomes" id="UP000095280"/>
    </source>
</evidence>
<feature type="compositionally biased region" description="Polar residues" evidence="1">
    <location>
        <begin position="142"/>
        <end position="156"/>
    </location>
</feature>
<protein>
    <submittedName>
        <fullName evidence="3">Ras-associating domain-containing protein</fullName>
    </submittedName>
</protein>
<evidence type="ECO:0000256" key="1">
    <source>
        <dbReference type="SAM" id="MobiDB-lite"/>
    </source>
</evidence>
<keyword evidence="2" id="KW-1185">Reference proteome</keyword>
<reference evidence="3" key="1">
    <citation type="submission" date="2016-11" db="UniProtKB">
        <authorList>
            <consortium name="WormBaseParasite"/>
        </authorList>
    </citation>
    <scope>IDENTIFICATION</scope>
</reference>
<accession>A0A1I8JCL9</accession>
<evidence type="ECO:0000313" key="3">
    <source>
        <dbReference type="WBParaSite" id="maker-uti_cns_0047087-snap-gene-0.5-mRNA-1"/>
    </source>
</evidence>
<organism evidence="2 3">
    <name type="scientific">Macrostomum lignano</name>
    <dbReference type="NCBI Taxonomy" id="282301"/>
    <lineage>
        <taxon>Eukaryota</taxon>
        <taxon>Metazoa</taxon>
        <taxon>Spiralia</taxon>
        <taxon>Lophotrochozoa</taxon>
        <taxon>Platyhelminthes</taxon>
        <taxon>Rhabditophora</taxon>
        <taxon>Macrostomorpha</taxon>
        <taxon>Macrostomida</taxon>
        <taxon>Macrostomidae</taxon>
        <taxon>Macrostomum</taxon>
    </lineage>
</organism>
<dbReference type="WBParaSite" id="maker-uti_cns_0047087-snap-gene-0.5-mRNA-1">
    <property type="protein sequence ID" value="maker-uti_cns_0047087-snap-gene-0.5-mRNA-1"/>
    <property type="gene ID" value="maker-uti_cns_0047087-snap-gene-0.5"/>
</dbReference>
<feature type="region of interest" description="Disordered" evidence="1">
    <location>
        <begin position="142"/>
        <end position="169"/>
    </location>
</feature>
<name>A0A1I8JCL9_9PLAT</name>
<dbReference type="Proteomes" id="UP000095280">
    <property type="component" value="Unplaced"/>
</dbReference>
<sequence length="229" mass="27254">MEGVILPRELQDLSRSEWLEKRHATERWICQARYEQEEYLAYVMQVYLENEDGETACTEASILYVRKLIRKGFKMPQILEVLQPRVFMPSDSKKRRREYQANIYTTESEPDTDTFLNGRPRVLDLGGESRLSLPAQMLLQRQQPASTRAQLSQSRGQQPQRHCRSQRQQRQCLRRQSRGHQHLLQQCKSQEFSLLQTSRCLSQRLFRRNQLGRQVQRQQRQPQKVTHNS</sequence>
<dbReference type="AlphaFoldDB" id="A0A1I8JCL9"/>